<dbReference type="EMBL" id="CACRXK020024865">
    <property type="protein sequence ID" value="CAB4039025.1"/>
    <property type="molecule type" value="Genomic_DNA"/>
</dbReference>
<dbReference type="GO" id="GO:0016301">
    <property type="term" value="F:kinase activity"/>
    <property type="evidence" value="ECO:0007669"/>
    <property type="project" value="UniProtKB-KW"/>
</dbReference>
<reference evidence="1" key="1">
    <citation type="submission" date="2020-04" db="EMBL/GenBank/DDBJ databases">
        <authorList>
            <person name="Alioto T."/>
            <person name="Alioto T."/>
            <person name="Gomez Garrido J."/>
        </authorList>
    </citation>
    <scope>NUCLEOTIDE SEQUENCE</scope>
    <source>
        <strain evidence="1">A484AB</strain>
    </source>
</reference>
<feature type="non-terminal residue" evidence="1">
    <location>
        <position position="1"/>
    </location>
</feature>
<dbReference type="GO" id="GO:0007165">
    <property type="term" value="P:signal transduction"/>
    <property type="evidence" value="ECO:0007669"/>
    <property type="project" value="InterPro"/>
</dbReference>
<dbReference type="InterPro" id="IPR011029">
    <property type="entry name" value="DEATH-like_dom_sf"/>
</dbReference>
<evidence type="ECO:0000313" key="2">
    <source>
        <dbReference type="Proteomes" id="UP001152795"/>
    </source>
</evidence>
<accession>A0A6S7K0Y6</accession>
<dbReference type="PANTHER" id="PTHR15077:SF12">
    <property type="entry name" value="DEATH DOMAIN-CONTAINING PROTEIN"/>
    <property type="match status" value="1"/>
</dbReference>
<keyword evidence="1" id="KW-0418">Kinase</keyword>
<dbReference type="PANTHER" id="PTHR15077">
    <property type="entry name" value="FAS-ASSOCIATING DEATH DOMAIN-CONTAINING PROTEIN FADD"/>
    <property type="match status" value="1"/>
</dbReference>
<dbReference type="Gene3D" id="1.10.533.10">
    <property type="entry name" value="Death Domain, Fas"/>
    <property type="match status" value="1"/>
</dbReference>
<dbReference type="SUPFAM" id="SSF47986">
    <property type="entry name" value="DEATH domain"/>
    <property type="match status" value="1"/>
</dbReference>
<evidence type="ECO:0000313" key="1">
    <source>
        <dbReference type="EMBL" id="CAB4039025.1"/>
    </source>
</evidence>
<organism evidence="1 2">
    <name type="scientific">Paramuricea clavata</name>
    <name type="common">Red gorgonian</name>
    <name type="synonym">Violescent sea-whip</name>
    <dbReference type="NCBI Taxonomy" id="317549"/>
    <lineage>
        <taxon>Eukaryota</taxon>
        <taxon>Metazoa</taxon>
        <taxon>Cnidaria</taxon>
        <taxon>Anthozoa</taxon>
        <taxon>Octocorallia</taxon>
        <taxon>Malacalcyonacea</taxon>
        <taxon>Plexauridae</taxon>
        <taxon>Paramuricea</taxon>
    </lineage>
</organism>
<dbReference type="InterPro" id="IPR000488">
    <property type="entry name" value="Death_dom"/>
</dbReference>
<dbReference type="SMART" id="SM00005">
    <property type="entry name" value="DEATH"/>
    <property type="match status" value="1"/>
</dbReference>
<dbReference type="InterPro" id="IPR016729">
    <property type="entry name" value="FADD"/>
</dbReference>
<keyword evidence="2" id="KW-1185">Reference proteome</keyword>
<proteinExistence type="predicted"/>
<dbReference type="PROSITE" id="PS50017">
    <property type="entry name" value="DEATH_DOMAIN"/>
    <property type="match status" value="1"/>
</dbReference>
<dbReference type="Proteomes" id="UP001152795">
    <property type="component" value="Unassembled WGS sequence"/>
</dbReference>
<comment type="caution">
    <text evidence="1">The sequence shown here is derived from an EMBL/GenBank/DDBJ whole genome shotgun (WGS) entry which is preliminary data.</text>
</comment>
<protein>
    <submittedName>
        <fullName evidence="1">Serine threonine- kinase pats1</fullName>
    </submittedName>
</protein>
<dbReference type="CDD" id="cd01670">
    <property type="entry name" value="Death"/>
    <property type="match status" value="1"/>
</dbReference>
<name>A0A6S7K0Y6_PARCT</name>
<dbReference type="Pfam" id="PF00531">
    <property type="entry name" value="Death"/>
    <property type="match status" value="1"/>
</dbReference>
<gene>
    <name evidence="1" type="ORF">PACLA_8A077974</name>
</gene>
<dbReference type="OrthoDB" id="5958592at2759"/>
<sequence>DCPNITSGTVDAVFRTYKGREGYVNPADLSRLACEVVGEWKELGRALGLKDWQLTSIDENNPKVGEKSYQMLNNWAKCNPRQATLENLKRALEDMTVGRADLAERYCNVDNGGRNAIK</sequence>
<dbReference type="AlphaFoldDB" id="A0A6S7K0Y6"/>
<keyword evidence="1" id="KW-0808">Transferase</keyword>